<feature type="domain" description="DNA binding HTH" evidence="1">
    <location>
        <begin position="45"/>
        <end position="84"/>
    </location>
</feature>
<dbReference type="PRINTS" id="PR01590">
    <property type="entry name" value="HTHFIS"/>
</dbReference>
<dbReference type="Pfam" id="PF02954">
    <property type="entry name" value="HTH_8"/>
    <property type="match status" value="1"/>
</dbReference>
<name>A0ABV7YWA1_9BACT</name>
<evidence type="ECO:0000259" key="1">
    <source>
        <dbReference type="Pfam" id="PF02954"/>
    </source>
</evidence>
<sequence length="86" mass="9758">MFFSDSDSNASQAQFLSVNQNANSNAEKPNEPVAKPNFDLKEAAKEAEAELIIKTLKEVNYNKSKAAQKLNIDRKTLYNKLKYYNL</sequence>
<dbReference type="Proteomes" id="UP001595616">
    <property type="component" value="Unassembled WGS sequence"/>
</dbReference>
<evidence type="ECO:0000313" key="2">
    <source>
        <dbReference type="EMBL" id="MFC3810232.1"/>
    </source>
</evidence>
<evidence type="ECO:0000313" key="3">
    <source>
        <dbReference type="Proteomes" id="UP001595616"/>
    </source>
</evidence>
<proteinExistence type="predicted"/>
<organism evidence="2 3">
    <name type="scientific">Lacihabitans lacunae</name>
    <dbReference type="NCBI Taxonomy" id="1028214"/>
    <lineage>
        <taxon>Bacteria</taxon>
        <taxon>Pseudomonadati</taxon>
        <taxon>Bacteroidota</taxon>
        <taxon>Cytophagia</taxon>
        <taxon>Cytophagales</taxon>
        <taxon>Leadbetterellaceae</taxon>
        <taxon>Lacihabitans</taxon>
    </lineage>
</organism>
<protein>
    <submittedName>
        <fullName evidence="2">Helix-turn-helix domain-containing protein</fullName>
    </submittedName>
</protein>
<comment type="caution">
    <text evidence="2">The sequence shown here is derived from an EMBL/GenBank/DDBJ whole genome shotgun (WGS) entry which is preliminary data.</text>
</comment>
<dbReference type="Gene3D" id="1.10.10.60">
    <property type="entry name" value="Homeodomain-like"/>
    <property type="match status" value="1"/>
</dbReference>
<gene>
    <name evidence="2" type="ORF">ACFOOI_06175</name>
</gene>
<dbReference type="EMBL" id="JBHRYQ010000001">
    <property type="protein sequence ID" value="MFC3810232.1"/>
    <property type="molecule type" value="Genomic_DNA"/>
</dbReference>
<keyword evidence="3" id="KW-1185">Reference proteome</keyword>
<dbReference type="RefSeq" id="WP_379836186.1">
    <property type="nucleotide sequence ID" value="NZ_JBHRYQ010000001.1"/>
</dbReference>
<dbReference type="InterPro" id="IPR009057">
    <property type="entry name" value="Homeodomain-like_sf"/>
</dbReference>
<accession>A0ABV7YWA1</accession>
<dbReference type="InterPro" id="IPR002197">
    <property type="entry name" value="HTH_Fis"/>
</dbReference>
<dbReference type="SUPFAM" id="SSF46689">
    <property type="entry name" value="Homeodomain-like"/>
    <property type="match status" value="1"/>
</dbReference>
<reference evidence="3" key="1">
    <citation type="journal article" date="2019" name="Int. J. Syst. Evol. Microbiol.">
        <title>The Global Catalogue of Microorganisms (GCM) 10K type strain sequencing project: providing services to taxonomists for standard genome sequencing and annotation.</title>
        <authorList>
            <consortium name="The Broad Institute Genomics Platform"/>
            <consortium name="The Broad Institute Genome Sequencing Center for Infectious Disease"/>
            <person name="Wu L."/>
            <person name="Ma J."/>
        </authorList>
    </citation>
    <scope>NUCLEOTIDE SEQUENCE [LARGE SCALE GENOMIC DNA]</scope>
    <source>
        <strain evidence="3">CECT 7956</strain>
    </source>
</reference>